<sequence>MRRTSLLLCSLLIALRSLCALGVELSTVYIQFGEYVTKDNKKLDGKGARALCILKRLVNSVSSRVMFLEGQTNAYLGKARSVFAEITGSDVLRDALGEEKLRKHGGVVKLMNMSQVNAANAAEESKLVASNASKLLSDVLQWHCVGRGNKHNSSSGYVLNGNCDPDAYRREFYYNGDVNDLEKHSIPCNYKAISSEETEPTYERMERALNFWDVTKPKPDPDFTPCTDEHFSDTKQREQVSCTVLENWLQGYNDAKKKVKKLENLVLMGVKMSKYAEELLGDAKKAAERAAGPPEPNLYPNGES</sequence>
<dbReference type="InterPro" id="IPR021057">
    <property type="entry name" value="Trypano_invariant_glycop"/>
</dbReference>
<keyword evidence="2" id="KW-0732">Signal</keyword>
<accession>F9WH30</accession>
<evidence type="ECO:0000256" key="1">
    <source>
        <dbReference type="SAM" id="MobiDB-lite"/>
    </source>
</evidence>
<reference evidence="4" key="1">
    <citation type="submission" date="2011-07" db="EMBL/GenBank/DDBJ databases">
        <title>Divergent evolution of antigenic variation in African trypanosomes.</title>
        <authorList>
            <person name="Jackson A.P."/>
            <person name="Berry A."/>
            <person name="Allison H.C."/>
            <person name="Burton P."/>
            <person name="Anderson J."/>
            <person name="Aslett M."/>
            <person name="Brown R."/>
            <person name="Corton N."/>
            <person name="Harris D."/>
            <person name="Hauser H."/>
            <person name="Gamble J."/>
            <person name="Gilderthorp R."/>
            <person name="McQuillan J."/>
            <person name="Quail M.A."/>
            <person name="Sanders M."/>
            <person name="Van Tonder A."/>
            <person name="Ginger M.L."/>
            <person name="Donelson J.E."/>
            <person name="Field M.C."/>
            <person name="Barry J.D."/>
            <person name="Berriman M."/>
            <person name="Hertz-Fowler C."/>
        </authorList>
    </citation>
    <scope>NUCLEOTIDE SEQUENCE [LARGE SCALE GENOMIC DNA]</scope>
    <source>
        <strain evidence="4">IL3000</strain>
    </source>
</reference>
<dbReference type="Proteomes" id="UP000000702">
    <property type="component" value="Unassembled WGS sequence"/>
</dbReference>
<feature type="region of interest" description="Disordered" evidence="1">
    <location>
        <begin position="283"/>
        <end position="304"/>
    </location>
</feature>
<dbReference type="Pfam" id="PF11727">
    <property type="entry name" value="ISG65-75"/>
    <property type="match status" value="1"/>
</dbReference>
<gene>
    <name evidence="3" type="ORF">TCIL3000_0_15280</name>
</gene>
<reference evidence="3 4" key="2">
    <citation type="journal article" date="2012" name="Proc. Natl. Acad. Sci. U.S.A.">
        <title>Antigenic diversity is generated by distinct evolutionary mechanisms in African trypanosome species.</title>
        <authorList>
            <person name="Jackson A.P."/>
            <person name="Berry A."/>
            <person name="Aslett M."/>
            <person name="Allison H.C."/>
            <person name="Burton P."/>
            <person name="Vavrova-Anderson J."/>
            <person name="Brown R."/>
            <person name="Browne H."/>
            <person name="Corton N."/>
            <person name="Hauser H."/>
            <person name="Gamble J."/>
            <person name="Gilderthorp R."/>
            <person name="Marcello L."/>
            <person name="McQuillan J."/>
            <person name="Otto T.D."/>
            <person name="Quail M.A."/>
            <person name="Sanders M.J."/>
            <person name="van Tonder A."/>
            <person name="Ginger M.L."/>
            <person name="Field M.C."/>
            <person name="Barry J.D."/>
            <person name="Hertz-Fowler C."/>
            <person name="Berriman M."/>
        </authorList>
    </citation>
    <scope>NUCLEOTIDE SEQUENCE [LARGE SCALE GENOMIC DNA]</scope>
    <source>
        <strain evidence="3 4">IL3000</strain>
    </source>
</reference>
<keyword evidence="4" id="KW-1185">Reference proteome</keyword>
<protein>
    <submittedName>
        <fullName evidence="3">WGS project CAEQ00000000 data, annotated contig 585</fullName>
    </submittedName>
</protein>
<evidence type="ECO:0000313" key="4">
    <source>
        <dbReference type="Proteomes" id="UP000000702"/>
    </source>
</evidence>
<feature type="signal peptide" evidence="2">
    <location>
        <begin position="1"/>
        <end position="22"/>
    </location>
</feature>
<dbReference type="EMBL" id="CAEQ01002365">
    <property type="protein sequence ID" value="CCD16619.1"/>
    <property type="molecule type" value="Genomic_DNA"/>
</dbReference>
<feature type="chain" id="PRO_5003395045" evidence="2">
    <location>
        <begin position="23"/>
        <end position="304"/>
    </location>
</feature>
<dbReference type="VEuPathDB" id="TriTrypDB:TcIL3000_0_15280"/>
<comment type="caution">
    <text evidence="3">The sequence shown here is derived from an EMBL/GenBank/DDBJ whole genome shotgun (WGS) entry which is preliminary data.</text>
</comment>
<evidence type="ECO:0000313" key="3">
    <source>
        <dbReference type="EMBL" id="CCD16619.1"/>
    </source>
</evidence>
<evidence type="ECO:0000256" key="2">
    <source>
        <dbReference type="SAM" id="SignalP"/>
    </source>
</evidence>
<dbReference type="AlphaFoldDB" id="F9WH30"/>
<organism evidence="3 4">
    <name type="scientific">Trypanosoma congolense (strain IL3000)</name>
    <dbReference type="NCBI Taxonomy" id="1068625"/>
    <lineage>
        <taxon>Eukaryota</taxon>
        <taxon>Discoba</taxon>
        <taxon>Euglenozoa</taxon>
        <taxon>Kinetoplastea</taxon>
        <taxon>Metakinetoplastina</taxon>
        <taxon>Trypanosomatida</taxon>
        <taxon>Trypanosomatidae</taxon>
        <taxon>Trypanosoma</taxon>
        <taxon>Nannomonas</taxon>
    </lineage>
</organism>
<name>F9WH30_TRYCI</name>
<proteinExistence type="predicted"/>